<dbReference type="Pfam" id="PF00312">
    <property type="entry name" value="Ribosomal_S15"/>
    <property type="match status" value="1"/>
</dbReference>
<keyword evidence="9" id="KW-1185">Reference proteome</keyword>
<dbReference type="InterPro" id="IPR005290">
    <property type="entry name" value="Ribosomal_uS15_bac-type"/>
</dbReference>
<evidence type="ECO:0000313" key="6">
    <source>
        <dbReference type="EMBL" id="PAF55473.1"/>
    </source>
</evidence>
<dbReference type="InterPro" id="IPR000589">
    <property type="entry name" value="Ribosomal_uS15"/>
</dbReference>
<proteinExistence type="inferred from homology"/>
<evidence type="ECO:0000256" key="4">
    <source>
        <dbReference type="RuleBase" id="RU003919"/>
    </source>
</evidence>
<evidence type="ECO:0000256" key="3">
    <source>
        <dbReference type="HAMAP-Rule" id="MF_01343"/>
    </source>
</evidence>
<protein>
    <recommendedName>
        <fullName evidence="3">Small ribosomal subunit protein uS15</fullName>
    </recommendedName>
</protein>
<dbReference type="SMART" id="SM01387">
    <property type="entry name" value="Ribosomal_S15"/>
    <property type="match status" value="1"/>
</dbReference>
<name>A0A1W1X548_9BACT</name>
<dbReference type="CDD" id="cd00353">
    <property type="entry name" value="Ribosomal_S15p_S13e"/>
    <property type="match status" value="1"/>
</dbReference>
<dbReference type="PANTHER" id="PTHR23321:SF26">
    <property type="entry name" value="SMALL RIBOSOMAL SUBUNIT PROTEIN US15M"/>
    <property type="match status" value="1"/>
</dbReference>
<keyword evidence="1 3" id="KW-0689">Ribosomal protein</keyword>
<dbReference type="HAMAP" id="MF_01343_B">
    <property type="entry name" value="Ribosomal_uS15_B"/>
    <property type="match status" value="1"/>
</dbReference>
<gene>
    <name evidence="3" type="primary">rpsO</name>
    <name evidence="6" type="ORF">CJF60_02195</name>
    <name evidence="7" type="ORF">CJJ23_04235</name>
</gene>
<comment type="caution">
    <text evidence="7">The sequence shown here is derived from an EMBL/GenBank/DDBJ whole genome shotgun (WGS) entry which is preliminary data.</text>
</comment>
<dbReference type="GO" id="GO:0022627">
    <property type="term" value="C:cytosolic small ribosomal subunit"/>
    <property type="evidence" value="ECO:0007669"/>
    <property type="project" value="TreeGrafter"/>
</dbReference>
<dbReference type="GO" id="GO:0006412">
    <property type="term" value="P:translation"/>
    <property type="evidence" value="ECO:0007669"/>
    <property type="project" value="UniProtKB-UniRule"/>
</dbReference>
<dbReference type="Proteomes" id="UP000216943">
    <property type="component" value="Unassembled WGS sequence"/>
</dbReference>
<evidence type="ECO:0000256" key="5">
    <source>
        <dbReference type="RuleBase" id="RU004524"/>
    </source>
</evidence>
<evidence type="ECO:0000313" key="7">
    <source>
        <dbReference type="EMBL" id="PAK20987.1"/>
    </source>
</evidence>
<dbReference type="EMBL" id="NQNY01000016">
    <property type="protein sequence ID" value="PAK20987.1"/>
    <property type="molecule type" value="Genomic_DNA"/>
</dbReference>
<comment type="function">
    <text evidence="3">Forms an intersubunit bridge (bridge B4) with the 23S rRNA of the 50S subunit in the ribosome.</text>
</comment>
<organism evidence="7 8">
    <name type="scientific">Mycoplasmopsis agassizii</name>
    <dbReference type="NCBI Taxonomy" id="33922"/>
    <lineage>
        <taxon>Bacteria</taxon>
        <taxon>Bacillati</taxon>
        <taxon>Mycoplasmatota</taxon>
        <taxon>Mycoplasmoidales</taxon>
        <taxon>Metamycoplasmataceae</taxon>
        <taxon>Mycoplasmopsis</taxon>
    </lineage>
</organism>
<reference evidence="7" key="2">
    <citation type="submission" date="2017-08" db="EMBL/GenBank/DDBJ databases">
        <authorList>
            <person name="de Groot N.N."/>
        </authorList>
    </citation>
    <scope>NUCLEOTIDE SEQUENCE [LARGE SCALE GENOMIC DNA]</scope>
    <source>
        <strain evidence="7">723</strain>
    </source>
</reference>
<evidence type="ECO:0000313" key="8">
    <source>
        <dbReference type="Proteomes" id="UP000216943"/>
    </source>
</evidence>
<evidence type="ECO:0000256" key="1">
    <source>
        <dbReference type="ARBA" id="ARBA00022980"/>
    </source>
</evidence>
<dbReference type="OrthoDB" id="9799262at2"/>
<dbReference type="Gene3D" id="6.10.250.3130">
    <property type="match status" value="1"/>
</dbReference>
<comment type="similarity">
    <text evidence="3 4">Belongs to the universal ribosomal protein uS15 family.</text>
</comment>
<dbReference type="SUPFAM" id="SSF47060">
    <property type="entry name" value="S15/NS1 RNA-binding domain"/>
    <property type="match status" value="1"/>
</dbReference>
<dbReference type="RefSeq" id="WP_084232646.1">
    <property type="nucleotide sequence ID" value="NZ_CP166874.1"/>
</dbReference>
<keyword evidence="3 5" id="KW-0694">RNA-binding</keyword>
<sequence>MKDKAKTSQLVKEFGGSEKNTGAIEVQIAILTDDIERLKLHFQENKKDRHSKRGFLAKIEQRKKLLSYLQKTNYQSYLSLIAKLGIRK</sequence>
<dbReference type="GO" id="GO:0019843">
    <property type="term" value="F:rRNA binding"/>
    <property type="evidence" value="ECO:0007669"/>
    <property type="project" value="UniProtKB-UniRule"/>
</dbReference>
<keyword evidence="2 3" id="KW-0687">Ribonucleoprotein</keyword>
<keyword evidence="3 5" id="KW-0699">rRNA-binding</keyword>
<dbReference type="AlphaFoldDB" id="A0A1W1X548"/>
<reference evidence="8 9" key="1">
    <citation type="submission" date="2017-08" db="EMBL/GenBank/DDBJ databases">
        <authorList>
            <person name="Alvarez-Ponce D."/>
            <person name="Weitzman C.L."/>
            <person name="Tillett R.L."/>
            <person name="Sandmeier F.C."/>
            <person name="Tracy C.R."/>
        </authorList>
    </citation>
    <scope>NUCLEOTIDE SEQUENCE [LARGE SCALE GENOMIC DNA]</scope>
    <source>
        <strain evidence="8">723</strain>
        <strain evidence="6 9">PS6</strain>
    </source>
</reference>
<dbReference type="EMBL" id="NQMN01000001">
    <property type="protein sequence ID" value="PAF55473.1"/>
    <property type="molecule type" value="Genomic_DNA"/>
</dbReference>
<comment type="function">
    <text evidence="3 5">One of the primary rRNA binding proteins, it binds directly to 16S rRNA where it helps nucleate assembly of the platform of the 30S subunit by binding and bridging several RNA helices of the 16S rRNA.</text>
</comment>
<dbReference type="STRING" id="33922.SAMN02745179_00805"/>
<accession>A0A1W1X548</accession>
<evidence type="ECO:0000313" key="9">
    <source>
        <dbReference type="Proteomes" id="UP000217033"/>
    </source>
</evidence>
<evidence type="ECO:0000256" key="2">
    <source>
        <dbReference type="ARBA" id="ARBA00023274"/>
    </source>
</evidence>
<dbReference type="PROSITE" id="PS00362">
    <property type="entry name" value="RIBOSOMAL_S15"/>
    <property type="match status" value="1"/>
</dbReference>
<dbReference type="NCBIfam" id="TIGR00952">
    <property type="entry name" value="S15_bact"/>
    <property type="match status" value="1"/>
</dbReference>
<dbReference type="InterPro" id="IPR009068">
    <property type="entry name" value="uS15_NS1_RNA-bd_sf"/>
</dbReference>
<dbReference type="Proteomes" id="UP000217033">
    <property type="component" value="Unassembled WGS sequence"/>
</dbReference>
<dbReference type="GO" id="GO:0003735">
    <property type="term" value="F:structural constituent of ribosome"/>
    <property type="evidence" value="ECO:0007669"/>
    <property type="project" value="InterPro"/>
</dbReference>
<comment type="subunit">
    <text evidence="3">Part of the 30S ribosomal subunit. Forms a bridge to the 50S subunit in the 70S ribosome, contacting the 23S rRNA.</text>
</comment>
<dbReference type="Gene3D" id="1.10.287.10">
    <property type="entry name" value="S15/NS1, RNA-binding"/>
    <property type="match status" value="1"/>
</dbReference>
<dbReference type="PANTHER" id="PTHR23321">
    <property type="entry name" value="RIBOSOMAL PROTEIN S15, BACTERIAL AND ORGANELLAR"/>
    <property type="match status" value="1"/>
</dbReference>